<dbReference type="Gene3D" id="3.30.200.20">
    <property type="entry name" value="Phosphorylase Kinase, domain 1"/>
    <property type="match status" value="1"/>
</dbReference>
<evidence type="ECO:0000256" key="5">
    <source>
        <dbReference type="ARBA" id="ARBA00038035"/>
    </source>
</evidence>
<keyword evidence="1" id="KW-0808">Transferase</keyword>
<dbReference type="Proteomes" id="UP000887540">
    <property type="component" value="Unplaced"/>
</dbReference>
<evidence type="ECO:0000256" key="1">
    <source>
        <dbReference type="ARBA" id="ARBA00022679"/>
    </source>
</evidence>
<dbReference type="GO" id="GO:0004708">
    <property type="term" value="F:MAP kinase kinase activity"/>
    <property type="evidence" value="ECO:0007669"/>
    <property type="project" value="UniProtKB-EC"/>
</dbReference>
<dbReference type="SUPFAM" id="SSF56112">
    <property type="entry name" value="Protein kinase-like (PK-like)"/>
    <property type="match status" value="1"/>
</dbReference>
<organism evidence="8 9">
    <name type="scientific">Acrobeloides nanus</name>
    <dbReference type="NCBI Taxonomy" id="290746"/>
    <lineage>
        <taxon>Eukaryota</taxon>
        <taxon>Metazoa</taxon>
        <taxon>Ecdysozoa</taxon>
        <taxon>Nematoda</taxon>
        <taxon>Chromadorea</taxon>
        <taxon>Rhabditida</taxon>
        <taxon>Tylenchina</taxon>
        <taxon>Cephalobomorpha</taxon>
        <taxon>Cephaloboidea</taxon>
        <taxon>Cephalobidae</taxon>
        <taxon>Acrobeloides</taxon>
    </lineage>
</organism>
<feature type="domain" description="Protein kinase" evidence="7">
    <location>
        <begin position="1"/>
        <end position="239"/>
    </location>
</feature>
<keyword evidence="3" id="KW-0418">Kinase</keyword>
<evidence type="ECO:0000256" key="3">
    <source>
        <dbReference type="ARBA" id="ARBA00022777"/>
    </source>
</evidence>
<keyword evidence="2" id="KW-0547">Nucleotide-binding</keyword>
<dbReference type="PANTHER" id="PTHR48013:SF28">
    <property type="entry name" value="DUAL SPECIFICITY MITOGEN-ACTIVATED PROTEIN KINASE KINASE SEK-1"/>
    <property type="match status" value="1"/>
</dbReference>
<dbReference type="PROSITE" id="PS00108">
    <property type="entry name" value="PROTEIN_KINASE_ST"/>
    <property type="match status" value="1"/>
</dbReference>
<dbReference type="PROSITE" id="PS50011">
    <property type="entry name" value="PROTEIN_KINASE_DOM"/>
    <property type="match status" value="1"/>
</dbReference>
<dbReference type="GO" id="GO:0005524">
    <property type="term" value="F:ATP binding"/>
    <property type="evidence" value="ECO:0007669"/>
    <property type="project" value="UniProtKB-KW"/>
</dbReference>
<dbReference type="Gene3D" id="1.10.510.10">
    <property type="entry name" value="Transferase(Phosphotransferase) domain 1"/>
    <property type="match status" value="1"/>
</dbReference>
<dbReference type="PANTHER" id="PTHR48013">
    <property type="entry name" value="DUAL SPECIFICITY MITOGEN-ACTIVATED PROTEIN KINASE KINASE 5-RELATED"/>
    <property type="match status" value="1"/>
</dbReference>
<dbReference type="InterPro" id="IPR000719">
    <property type="entry name" value="Prot_kinase_dom"/>
</dbReference>
<evidence type="ECO:0000256" key="6">
    <source>
        <dbReference type="ARBA" id="ARBA00038999"/>
    </source>
</evidence>
<evidence type="ECO:0000313" key="9">
    <source>
        <dbReference type="WBParaSite" id="ACRNAN_scaffold4280.g20204.t1"/>
    </source>
</evidence>
<dbReference type="SMART" id="SM00220">
    <property type="entry name" value="S_TKc"/>
    <property type="match status" value="1"/>
</dbReference>
<dbReference type="WBParaSite" id="ACRNAN_scaffold4280.g20204.t1">
    <property type="protein sequence ID" value="ACRNAN_scaffold4280.g20204.t1"/>
    <property type="gene ID" value="ACRNAN_scaffold4280.g20204"/>
</dbReference>
<dbReference type="InterPro" id="IPR008271">
    <property type="entry name" value="Ser/Thr_kinase_AS"/>
</dbReference>
<accession>A0A914DV29</accession>
<keyword evidence="8" id="KW-1185">Reference proteome</keyword>
<reference evidence="9" key="1">
    <citation type="submission" date="2022-11" db="UniProtKB">
        <authorList>
            <consortium name="WormBaseParasite"/>
        </authorList>
    </citation>
    <scope>IDENTIFICATION</scope>
</reference>
<keyword evidence="4" id="KW-0067">ATP-binding</keyword>
<dbReference type="InterPro" id="IPR011009">
    <property type="entry name" value="Kinase-like_dom_sf"/>
</dbReference>
<evidence type="ECO:0000313" key="8">
    <source>
        <dbReference type="Proteomes" id="UP000887540"/>
    </source>
</evidence>
<dbReference type="AlphaFoldDB" id="A0A914DV29"/>
<evidence type="ECO:0000256" key="4">
    <source>
        <dbReference type="ARBA" id="ARBA00022840"/>
    </source>
</evidence>
<dbReference type="GO" id="GO:0051403">
    <property type="term" value="P:stress-activated MAPK cascade"/>
    <property type="evidence" value="ECO:0007669"/>
    <property type="project" value="TreeGrafter"/>
</dbReference>
<dbReference type="Pfam" id="PF00069">
    <property type="entry name" value="Pkinase"/>
    <property type="match status" value="1"/>
</dbReference>
<evidence type="ECO:0000256" key="2">
    <source>
        <dbReference type="ARBA" id="ARBA00022741"/>
    </source>
</evidence>
<name>A0A914DV29_9BILA</name>
<proteinExistence type="inferred from homology"/>
<dbReference type="EC" id="2.7.12.2" evidence="6"/>
<evidence type="ECO:0000259" key="7">
    <source>
        <dbReference type="PROSITE" id="PS50011"/>
    </source>
</evidence>
<sequence>MNETERDKAMKRFKVEINAHLLLANSPNIVNFYGFALFEGRLLIAMELMKMSLGDLQKRFIDMEQTCPEQLLENIIVNIVDALCECHAAKIMHRDIKPENILINRKGQIKLCDFGISKKFDTSSLATTVIGTCAYLPPERIKKIDQDGPIKYDSRSDVWSLGITLAELALGGLPYLKTPQQSPDFFTVLTAIKDVNANEIVERCLRNNYSNELCEFVRLCLQEVESRPTFTKLKQAQFYDKISKNVKTEYINDLLVSLKEERTRLNIALIGDDWEAPFLNTLKMIYTYDAFHVAQNARKTVCLIDESNTTKSDESIL</sequence>
<protein>
    <recommendedName>
        <fullName evidence="6">mitogen-activated protein kinase kinase</fullName>
        <ecNumber evidence="6">2.7.12.2</ecNumber>
    </recommendedName>
</protein>
<comment type="similarity">
    <text evidence="5">Belongs to the protein kinase superfamily. STE Ser/Thr protein kinase family. MAP kinase kinase subfamily.</text>
</comment>